<dbReference type="Gene3D" id="2.60.120.10">
    <property type="entry name" value="Jelly Rolls"/>
    <property type="match status" value="1"/>
</dbReference>
<protein>
    <recommendedName>
        <fullName evidence="7">Ion transport domain-containing protein</fullName>
    </recommendedName>
</protein>
<dbReference type="PANTHER" id="PTHR10217:SF435">
    <property type="entry name" value="POTASSIUM VOLTAGE-GATED CHANNEL PROTEIN EAG"/>
    <property type="match status" value="1"/>
</dbReference>
<keyword evidence="4 6" id="KW-0472">Membrane</keyword>
<reference evidence="8 9" key="1">
    <citation type="submission" date="2024-02" db="EMBL/GenBank/DDBJ databases">
        <authorList>
            <person name="Chen Y."/>
            <person name="Shah S."/>
            <person name="Dougan E. K."/>
            <person name="Thang M."/>
            <person name="Chan C."/>
        </authorList>
    </citation>
    <scope>NUCLEOTIDE SEQUENCE [LARGE SCALE GENOMIC DNA]</scope>
</reference>
<feature type="transmembrane region" description="Helical" evidence="6">
    <location>
        <begin position="404"/>
        <end position="424"/>
    </location>
</feature>
<dbReference type="Gene3D" id="1.10.287.70">
    <property type="match status" value="1"/>
</dbReference>
<dbReference type="InterPro" id="IPR050818">
    <property type="entry name" value="KCNH_animal-type"/>
</dbReference>
<keyword evidence="2 6" id="KW-0812">Transmembrane</keyword>
<organism evidence="8 9">
    <name type="scientific">Durusdinium trenchii</name>
    <dbReference type="NCBI Taxonomy" id="1381693"/>
    <lineage>
        <taxon>Eukaryota</taxon>
        <taxon>Sar</taxon>
        <taxon>Alveolata</taxon>
        <taxon>Dinophyceae</taxon>
        <taxon>Suessiales</taxon>
        <taxon>Symbiodiniaceae</taxon>
        <taxon>Durusdinium</taxon>
    </lineage>
</organism>
<evidence type="ECO:0000256" key="5">
    <source>
        <dbReference type="SAM" id="Coils"/>
    </source>
</evidence>
<keyword evidence="3 6" id="KW-1133">Transmembrane helix</keyword>
<evidence type="ECO:0000256" key="6">
    <source>
        <dbReference type="SAM" id="Phobius"/>
    </source>
</evidence>
<evidence type="ECO:0000256" key="1">
    <source>
        <dbReference type="ARBA" id="ARBA00004141"/>
    </source>
</evidence>
<evidence type="ECO:0000256" key="4">
    <source>
        <dbReference type="ARBA" id="ARBA00023136"/>
    </source>
</evidence>
<evidence type="ECO:0000256" key="2">
    <source>
        <dbReference type="ARBA" id="ARBA00022692"/>
    </source>
</evidence>
<dbReference type="SUPFAM" id="SSF51206">
    <property type="entry name" value="cAMP-binding domain-like"/>
    <property type="match status" value="1"/>
</dbReference>
<dbReference type="InterPro" id="IPR018490">
    <property type="entry name" value="cNMP-bd_dom_sf"/>
</dbReference>
<feature type="transmembrane region" description="Helical" evidence="6">
    <location>
        <begin position="165"/>
        <end position="184"/>
    </location>
</feature>
<feature type="transmembrane region" description="Helical" evidence="6">
    <location>
        <begin position="317"/>
        <end position="345"/>
    </location>
</feature>
<comment type="subcellular location">
    <subcellularLocation>
        <location evidence="1">Membrane</location>
        <topology evidence="1">Multi-pass membrane protein</topology>
    </subcellularLocation>
</comment>
<evidence type="ECO:0000259" key="7">
    <source>
        <dbReference type="Pfam" id="PF00520"/>
    </source>
</evidence>
<dbReference type="InterPro" id="IPR014710">
    <property type="entry name" value="RmlC-like_jellyroll"/>
</dbReference>
<dbReference type="SUPFAM" id="SSF81324">
    <property type="entry name" value="Voltage-gated potassium channels"/>
    <property type="match status" value="1"/>
</dbReference>
<feature type="transmembrane region" description="Helical" evidence="6">
    <location>
        <begin position="232"/>
        <end position="253"/>
    </location>
</feature>
<evidence type="ECO:0000313" key="8">
    <source>
        <dbReference type="EMBL" id="CAK9021360.1"/>
    </source>
</evidence>
<dbReference type="Pfam" id="PF00520">
    <property type="entry name" value="Ion_trans"/>
    <property type="match status" value="1"/>
</dbReference>
<feature type="coiled-coil region" evidence="5">
    <location>
        <begin position="39"/>
        <end position="69"/>
    </location>
</feature>
<dbReference type="PANTHER" id="PTHR10217">
    <property type="entry name" value="VOLTAGE AND LIGAND GATED POTASSIUM CHANNEL"/>
    <property type="match status" value="1"/>
</dbReference>
<gene>
    <name evidence="8" type="ORF">CCMP2556_LOCUS14420</name>
</gene>
<sequence>MAVKRHGQLSPISVLLEEFDATQNRLARENRLMEKRLAKQAKRERAQKLRKLADRARRAAEELAQSENASPGNRVVQVEVEPTMSTSADSPVSPSSTVFRLAHQWRHTDMRLNHIFNPHGSDELELQMGIADHSVFGLQLSFFEQLMGAVRKIRLPMNPNNTVRLVWDFLGLFLISWDVIYIPFELAFDPEEVAFTMVMGWIVLLYWTCDVLMSNLVGFYEEGELVMNQKRIICRYLRTWFFIDLIVLGPDWFLRLWGTGGDPATNDIQNNSLQEGDYEEVANALRSIRVLRVVRLLRLLKVQRLMNLVYDILDSEYVFILFTLLKLTALISVLNHVIACLWYGVGYVTREQGEKNWLDHSEGDGSSIAERSMVYQYTTALHWSLTQFTPASMDSFARNVPERIVSIVVVFFALIGFSSIVGSVTNSVAQLQALHGSSRRQFWLLRKYLNEKRIFEPTRTRLFTFLEHEVERRRKDIKTEDVRLLQLLSHPLQNLLAYELHRGPMKGHPFFGYLDQHMQPVMYRLCHKAMKFKHFASEDVCFTEAEGGKFMWVLIEGAFSYIRAGHLYELDSCGTWLSEPVLWTTWWHRGNLETASTSGQLAFVAAQAFVKCFKSHPRPWLYARTYAMKYVKKLNSIPIGRLSDIDPVEVEEVKIMAAEWIKVVLAEGSEDGEPRIEPGHLWGLKSDCFVLCVLGVPDLREP</sequence>
<evidence type="ECO:0000313" key="9">
    <source>
        <dbReference type="Proteomes" id="UP001642484"/>
    </source>
</evidence>
<comment type="caution">
    <text evidence="8">The sequence shown here is derived from an EMBL/GenBank/DDBJ whole genome shotgun (WGS) entry which is preliminary data.</text>
</comment>
<dbReference type="EMBL" id="CAXAMN010007380">
    <property type="protein sequence ID" value="CAK9021360.1"/>
    <property type="molecule type" value="Genomic_DNA"/>
</dbReference>
<dbReference type="InterPro" id="IPR005821">
    <property type="entry name" value="Ion_trans_dom"/>
</dbReference>
<feature type="domain" description="Ion transport" evidence="7">
    <location>
        <begin position="166"/>
        <end position="432"/>
    </location>
</feature>
<feature type="transmembrane region" description="Helical" evidence="6">
    <location>
        <begin position="196"/>
        <end position="220"/>
    </location>
</feature>
<dbReference type="Proteomes" id="UP001642484">
    <property type="component" value="Unassembled WGS sequence"/>
</dbReference>
<name>A0ABP0K3K4_9DINO</name>
<proteinExistence type="predicted"/>
<accession>A0ABP0K3K4</accession>
<keyword evidence="9" id="KW-1185">Reference proteome</keyword>
<keyword evidence="5" id="KW-0175">Coiled coil</keyword>
<evidence type="ECO:0000256" key="3">
    <source>
        <dbReference type="ARBA" id="ARBA00022989"/>
    </source>
</evidence>